<dbReference type="EMBL" id="LBWK01000001">
    <property type="protein sequence ID" value="KKR06186.1"/>
    <property type="molecule type" value="Genomic_DNA"/>
</dbReference>
<sequence length="137" mass="15755">MSNWRLFKITVRGSFFIVYFWFGLLKVLYVSSAYSMVSDLLLGIFPTANPDIFIFYFGLVEMFIGLMFLFPKFTKVATFLTTIHLISCFLPFIVVPDLVWKSFGVLTQEGQYIVKNVFIIAGLIGLNHNSEAIRKDK</sequence>
<feature type="transmembrane region" description="Helical" evidence="1">
    <location>
        <begin position="112"/>
        <end position="129"/>
    </location>
</feature>
<gene>
    <name evidence="2" type="ORF">UT34_C0001G0226</name>
</gene>
<reference evidence="2 3" key="1">
    <citation type="journal article" date="2015" name="Nature">
        <title>rRNA introns, odd ribosomes, and small enigmatic genomes across a large radiation of phyla.</title>
        <authorList>
            <person name="Brown C.T."/>
            <person name="Hug L.A."/>
            <person name="Thomas B.C."/>
            <person name="Sharon I."/>
            <person name="Castelle C.J."/>
            <person name="Singh A."/>
            <person name="Wilkins M.J."/>
            <person name="Williams K.H."/>
            <person name="Banfield J.F."/>
        </authorList>
    </citation>
    <scope>NUCLEOTIDE SEQUENCE [LARGE SCALE GENOMIC DNA]</scope>
</reference>
<organism evidence="2 3">
    <name type="scientific">candidate division WS6 bacterium GW2011_GWF2_39_15</name>
    <dbReference type="NCBI Taxonomy" id="1619100"/>
    <lineage>
        <taxon>Bacteria</taxon>
        <taxon>Candidatus Dojkabacteria</taxon>
    </lineage>
</organism>
<protein>
    <recommendedName>
        <fullName evidence="4">DoxX family protein</fullName>
    </recommendedName>
</protein>
<evidence type="ECO:0008006" key="4">
    <source>
        <dbReference type="Google" id="ProtNLM"/>
    </source>
</evidence>
<feature type="transmembrane region" description="Helical" evidence="1">
    <location>
        <begin position="12"/>
        <end position="32"/>
    </location>
</feature>
<feature type="transmembrane region" description="Helical" evidence="1">
    <location>
        <begin position="77"/>
        <end position="100"/>
    </location>
</feature>
<evidence type="ECO:0000313" key="3">
    <source>
        <dbReference type="Proteomes" id="UP000034799"/>
    </source>
</evidence>
<keyword evidence="1" id="KW-0812">Transmembrane</keyword>
<name>A0A0G0N050_9BACT</name>
<feature type="transmembrane region" description="Helical" evidence="1">
    <location>
        <begin position="52"/>
        <end position="70"/>
    </location>
</feature>
<proteinExistence type="predicted"/>
<comment type="caution">
    <text evidence="2">The sequence shown here is derived from an EMBL/GenBank/DDBJ whole genome shotgun (WGS) entry which is preliminary data.</text>
</comment>
<dbReference type="AlphaFoldDB" id="A0A0G0N050"/>
<keyword evidence="1" id="KW-0472">Membrane</keyword>
<keyword evidence="1" id="KW-1133">Transmembrane helix</keyword>
<dbReference type="STRING" id="1619100.UT34_C0001G0226"/>
<accession>A0A0G0N050</accession>
<evidence type="ECO:0000256" key="1">
    <source>
        <dbReference type="SAM" id="Phobius"/>
    </source>
</evidence>
<dbReference type="Proteomes" id="UP000034799">
    <property type="component" value="Unassembled WGS sequence"/>
</dbReference>
<evidence type="ECO:0000313" key="2">
    <source>
        <dbReference type="EMBL" id="KKR06186.1"/>
    </source>
</evidence>